<dbReference type="RefSeq" id="XP_033531075.1">
    <property type="nucleotide sequence ID" value="XM_033681499.1"/>
</dbReference>
<evidence type="ECO:0000256" key="1">
    <source>
        <dbReference type="SAM" id="MobiDB-lite"/>
    </source>
</evidence>
<dbReference type="GeneID" id="54422069"/>
<reference evidence="2 4" key="1">
    <citation type="submission" date="2020-01" db="EMBL/GenBank/DDBJ databases">
        <authorList>
            <consortium name="DOE Joint Genome Institute"/>
            <person name="Haridas S."/>
            <person name="Albert R."/>
            <person name="Binder M."/>
            <person name="Bloem J."/>
            <person name="Labutti K."/>
            <person name="Salamov A."/>
            <person name="Andreopoulos B."/>
            <person name="Baker S.E."/>
            <person name="Barry K."/>
            <person name="Bills G."/>
            <person name="Bluhm B.H."/>
            <person name="Cannon C."/>
            <person name="Castanera R."/>
            <person name="Culley D.E."/>
            <person name="Daum C."/>
            <person name="Ezra D."/>
            <person name="Gonzalez J.B."/>
            <person name="Henrissat B."/>
            <person name="Kuo A."/>
            <person name="Liang C."/>
            <person name="Lipzen A."/>
            <person name="Lutzoni F."/>
            <person name="Magnuson J."/>
            <person name="Mondo S."/>
            <person name="Nolan M."/>
            <person name="Ohm R."/>
            <person name="Pangilinan J."/>
            <person name="Park H.-J."/>
            <person name="Ramirez L."/>
            <person name="Alfaro M."/>
            <person name="Sun H."/>
            <person name="Tritt A."/>
            <person name="Yoshinaga Y."/>
            <person name="Zwiers L.-H."/>
            <person name="Turgeon B.G."/>
            <person name="Goodwin S.B."/>
            <person name="Spatafora J.W."/>
            <person name="Crous P.W."/>
            <person name="Grigoriev I.V."/>
        </authorList>
    </citation>
    <scope>NUCLEOTIDE SEQUENCE</scope>
    <source>
        <strain evidence="2 4">CBS 781.70</strain>
    </source>
</reference>
<organism evidence="2">
    <name type="scientific">Eremomyces bilateralis CBS 781.70</name>
    <dbReference type="NCBI Taxonomy" id="1392243"/>
    <lineage>
        <taxon>Eukaryota</taxon>
        <taxon>Fungi</taxon>
        <taxon>Dikarya</taxon>
        <taxon>Ascomycota</taxon>
        <taxon>Pezizomycotina</taxon>
        <taxon>Dothideomycetes</taxon>
        <taxon>Dothideomycetes incertae sedis</taxon>
        <taxon>Eremomycetales</taxon>
        <taxon>Eremomycetaceae</taxon>
        <taxon>Eremomyces</taxon>
    </lineage>
</organism>
<gene>
    <name evidence="2 4" type="ORF">P152DRAFT_476359</name>
</gene>
<keyword evidence="3" id="KW-1185">Reference proteome</keyword>
<evidence type="ECO:0000313" key="3">
    <source>
        <dbReference type="Proteomes" id="UP000504638"/>
    </source>
</evidence>
<dbReference type="OrthoDB" id="3260716at2759"/>
<dbReference type="Proteomes" id="UP000504638">
    <property type="component" value="Unplaced"/>
</dbReference>
<accession>A0A6G1FUI7</accession>
<reference evidence="4" key="2">
    <citation type="submission" date="2020-04" db="EMBL/GenBank/DDBJ databases">
        <authorList>
            <consortium name="NCBI Genome Project"/>
        </authorList>
    </citation>
    <scope>NUCLEOTIDE SEQUENCE</scope>
    <source>
        <strain evidence="4">CBS 781.70</strain>
    </source>
</reference>
<feature type="compositionally biased region" description="Polar residues" evidence="1">
    <location>
        <begin position="1"/>
        <end position="25"/>
    </location>
</feature>
<name>A0A6G1FUI7_9PEZI</name>
<evidence type="ECO:0000313" key="4">
    <source>
        <dbReference type="RefSeq" id="XP_033531075.1"/>
    </source>
</evidence>
<evidence type="ECO:0000313" key="2">
    <source>
        <dbReference type="EMBL" id="KAF1809444.1"/>
    </source>
</evidence>
<dbReference type="AlphaFoldDB" id="A0A6G1FUI7"/>
<proteinExistence type="predicted"/>
<protein>
    <submittedName>
        <fullName evidence="2 4">Uncharacterized protein</fullName>
    </submittedName>
</protein>
<dbReference type="EMBL" id="ML975172">
    <property type="protein sequence ID" value="KAF1809444.1"/>
    <property type="molecule type" value="Genomic_DNA"/>
</dbReference>
<sequence>MSAIGTATSTPSSTKSLSNQGQFSSRIHHDPPHSSKAHQPGRSPGPREFHAKTAPPGSAPKSKCYPLNPDPKNLPRAHANGGDRATSGDVNAGQGRPDGEVDWTAENGMGEEEGAGMRGEDFWGIGADFAARREEGV</sequence>
<reference evidence="4" key="3">
    <citation type="submission" date="2025-04" db="UniProtKB">
        <authorList>
            <consortium name="RefSeq"/>
        </authorList>
    </citation>
    <scope>IDENTIFICATION</scope>
    <source>
        <strain evidence="4">CBS 781.70</strain>
    </source>
</reference>
<feature type="region of interest" description="Disordered" evidence="1">
    <location>
        <begin position="1"/>
        <end position="121"/>
    </location>
</feature>